<dbReference type="InterPro" id="IPR010982">
    <property type="entry name" value="Lambda_DNA-bd_dom_sf"/>
</dbReference>
<dbReference type="Proteomes" id="UP000288669">
    <property type="component" value="Unassembled WGS sequence"/>
</dbReference>
<dbReference type="CDD" id="cd01392">
    <property type="entry name" value="HTH_LacI"/>
    <property type="match status" value="1"/>
</dbReference>
<dbReference type="GO" id="GO:0000976">
    <property type="term" value="F:transcription cis-regulatory region binding"/>
    <property type="evidence" value="ECO:0007669"/>
    <property type="project" value="TreeGrafter"/>
</dbReference>
<accession>A0A430AG01</accession>
<name>A0A430AG01_9ENTE</name>
<dbReference type="Gene3D" id="1.10.260.40">
    <property type="entry name" value="lambda repressor-like DNA-binding domains"/>
    <property type="match status" value="1"/>
</dbReference>
<dbReference type="Gene3D" id="3.40.50.2300">
    <property type="match status" value="2"/>
</dbReference>
<evidence type="ECO:0000256" key="3">
    <source>
        <dbReference type="ARBA" id="ARBA00023163"/>
    </source>
</evidence>
<dbReference type="RefSeq" id="WP_126823852.1">
    <property type="nucleotide sequence ID" value="NZ_JBHLWU010000002.1"/>
</dbReference>
<keyword evidence="1" id="KW-0805">Transcription regulation</keyword>
<evidence type="ECO:0000259" key="4">
    <source>
        <dbReference type="PROSITE" id="PS50932"/>
    </source>
</evidence>
<dbReference type="SUPFAM" id="SSF47413">
    <property type="entry name" value="lambda repressor-like DNA-binding domains"/>
    <property type="match status" value="1"/>
</dbReference>
<dbReference type="PRINTS" id="PR00036">
    <property type="entry name" value="HTHLACI"/>
</dbReference>
<dbReference type="PROSITE" id="PS50932">
    <property type="entry name" value="HTH_LACI_2"/>
    <property type="match status" value="1"/>
</dbReference>
<dbReference type="Pfam" id="PF13377">
    <property type="entry name" value="Peripla_BP_3"/>
    <property type="match status" value="1"/>
</dbReference>
<dbReference type="EMBL" id="NGJZ01000002">
    <property type="protein sequence ID" value="RSU06842.1"/>
    <property type="molecule type" value="Genomic_DNA"/>
</dbReference>
<proteinExistence type="predicted"/>
<dbReference type="Pfam" id="PF00356">
    <property type="entry name" value="LacI"/>
    <property type="match status" value="1"/>
</dbReference>
<dbReference type="InterPro" id="IPR028082">
    <property type="entry name" value="Peripla_BP_I"/>
</dbReference>
<organism evidence="5 6">
    <name type="scientific">Vagococcus entomophilus</name>
    <dbReference type="NCBI Taxonomy" id="1160095"/>
    <lineage>
        <taxon>Bacteria</taxon>
        <taxon>Bacillati</taxon>
        <taxon>Bacillota</taxon>
        <taxon>Bacilli</taxon>
        <taxon>Lactobacillales</taxon>
        <taxon>Enterococcaceae</taxon>
        <taxon>Vagococcus</taxon>
    </lineage>
</organism>
<evidence type="ECO:0000313" key="5">
    <source>
        <dbReference type="EMBL" id="RSU06842.1"/>
    </source>
</evidence>
<dbReference type="InterPro" id="IPR000843">
    <property type="entry name" value="HTH_LacI"/>
</dbReference>
<keyword evidence="6" id="KW-1185">Reference proteome</keyword>
<dbReference type="OrthoDB" id="43195at2"/>
<dbReference type="PANTHER" id="PTHR30146">
    <property type="entry name" value="LACI-RELATED TRANSCRIPTIONAL REPRESSOR"/>
    <property type="match status" value="1"/>
</dbReference>
<keyword evidence="3" id="KW-0804">Transcription</keyword>
<gene>
    <name evidence="5" type="ORF">CBF30_06130</name>
</gene>
<evidence type="ECO:0000256" key="2">
    <source>
        <dbReference type="ARBA" id="ARBA00023125"/>
    </source>
</evidence>
<comment type="caution">
    <text evidence="5">The sequence shown here is derived from an EMBL/GenBank/DDBJ whole genome shotgun (WGS) entry which is preliminary data.</text>
</comment>
<evidence type="ECO:0000313" key="6">
    <source>
        <dbReference type="Proteomes" id="UP000288669"/>
    </source>
</evidence>
<dbReference type="SMART" id="SM00354">
    <property type="entry name" value="HTH_LACI"/>
    <property type="match status" value="1"/>
</dbReference>
<dbReference type="InterPro" id="IPR046335">
    <property type="entry name" value="LacI/GalR-like_sensor"/>
</dbReference>
<sequence length="353" mass="38996">MERQITLKDIAKEAGVAVSTVSRVVNRTQKNAASPQVQEKIWALVKKYNYVPNPVARSLKMASTTPAKRAKQTNKILCIMEDCASPLAQTFFNSIRLSLKETLAHTDYTFATLLVKNTETDDELQERFLQENSLGAIVLGNFTPDTLAAIQKQIPLLVCTGLTPVEDAYNQVISLLTTATTKALRYLHANGHKKIAYLGTVENASYKQVYAPNIKEKFGTDTLNEFSIECQADAASAYEALKEKIVCNSLPFSAIVCENLPIALGALKILNEHNISVPQDLSVLCLEENEQAAYFLPSLTTCKIPTQQLGKISIKILLDQIENGQDIPLKIELPVQMVERTSCQNISPSFPIH</sequence>
<reference evidence="5 6" key="1">
    <citation type="submission" date="2017-05" db="EMBL/GenBank/DDBJ databases">
        <title>Vagococcus spp. assemblies.</title>
        <authorList>
            <person name="Gulvik C.A."/>
        </authorList>
    </citation>
    <scope>NUCLEOTIDE SEQUENCE [LARGE SCALE GENOMIC DNA]</scope>
    <source>
        <strain evidence="5 6">DSM 24756</strain>
    </source>
</reference>
<keyword evidence="2" id="KW-0238">DNA-binding</keyword>
<dbReference type="PANTHER" id="PTHR30146:SF109">
    <property type="entry name" value="HTH-TYPE TRANSCRIPTIONAL REGULATOR GALS"/>
    <property type="match status" value="1"/>
</dbReference>
<evidence type="ECO:0000256" key="1">
    <source>
        <dbReference type="ARBA" id="ARBA00023015"/>
    </source>
</evidence>
<dbReference type="AlphaFoldDB" id="A0A430AG01"/>
<protein>
    <recommendedName>
        <fullName evidence="4">HTH lacI-type domain-containing protein</fullName>
    </recommendedName>
</protein>
<dbReference type="SUPFAM" id="SSF53822">
    <property type="entry name" value="Periplasmic binding protein-like I"/>
    <property type="match status" value="1"/>
</dbReference>
<feature type="domain" description="HTH lacI-type" evidence="4">
    <location>
        <begin position="5"/>
        <end position="61"/>
    </location>
</feature>
<dbReference type="GO" id="GO:0003700">
    <property type="term" value="F:DNA-binding transcription factor activity"/>
    <property type="evidence" value="ECO:0007669"/>
    <property type="project" value="TreeGrafter"/>
</dbReference>